<comment type="caution">
    <text evidence="2">The sequence shown here is derived from an EMBL/GenBank/DDBJ whole genome shotgun (WGS) entry which is preliminary data.</text>
</comment>
<dbReference type="EMBL" id="BHYK01000039">
    <property type="protein sequence ID" value="GCD12719.1"/>
    <property type="molecule type" value="Genomic_DNA"/>
</dbReference>
<organism evidence="2 3">
    <name type="scientific">Clostridium tagluense</name>
    <dbReference type="NCBI Taxonomy" id="360422"/>
    <lineage>
        <taxon>Bacteria</taxon>
        <taxon>Bacillati</taxon>
        <taxon>Bacillota</taxon>
        <taxon>Clostridia</taxon>
        <taxon>Eubacteriales</taxon>
        <taxon>Clostridiaceae</taxon>
        <taxon>Clostridium</taxon>
    </lineage>
</organism>
<dbReference type="Proteomes" id="UP000287872">
    <property type="component" value="Unassembled WGS sequence"/>
</dbReference>
<evidence type="ECO:0000256" key="1">
    <source>
        <dbReference type="SAM" id="SignalP"/>
    </source>
</evidence>
<evidence type="ECO:0000313" key="2">
    <source>
        <dbReference type="EMBL" id="GCD12719.1"/>
    </source>
</evidence>
<accession>A0A401UT36</accession>
<gene>
    <name evidence="2" type="ORF">Ctaglu_43420</name>
</gene>
<feature type="signal peptide" evidence="1">
    <location>
        <begin position="1"/>
        <end position="25"/>
    </location>
</feature>
<keyword evidence="1" id="KW-0732">Signal</keyword>
<dbReference type="RefSeq" id="WP_185732906.1">
    <property type="nucleotide sequence ID" value="NZ_BHYK01000039.1"/>
</dbReference>
<feature type="chain" id="PRO_5039399086" evidence="1">
    <location>
        <begin position="26"/>
        <end position="50"/>
    </location>
</feature>
<keyword evidence="3" id="KW-1185">Reference proteome</keyword>
<proteinExistence type="predicted"/>
<dbReference type="AlphaFoldDB" id="A0A401UT36"/>
<reference evidence="2 3" key="1">
    <citation type="submission" date="2018-11" db="EMBL/GenBank/DDBJ databases">
        <title>Genome sequencing and assembly of Clostridium tagluense strain A121.</title>
        <authorList>
            <person name="Murakami T."/>
            <person name="Segawa T."/>
            <person name="Shcherbakova V.A."/>
            <person name="Mori H."/>
            <person name="Yoshimura Y."/>
        </authorList>
    </citation>
    <scope>NUCLEOTIDE SEQUENCE [LARGE SCALE GENOMIC DNA]</scope>
    <source>
        <strain evidence="2 3">A121</strain>
    </source>
</reference>
<protein>
    <submittedName>
        <fullName evidence="2">Uncharacterized protein</fullName>
    </submittedName>
</protein>
<sequence length="50" mass="5463">MMNKKTKRNLKRVVAGGLMALTLVAVVPSKEVLATDSPIVWSIKQPQVSK</sequence>
<name>A0A401UT36_9CLOT</name>
<evidence type="ECO:0000313" key="3">
    <source>
        <dbReference type="Proteomes" id="UP000287872"/>
    </source>
</evidence>